<feature type="region of interest" description="Disordered" evidence="1">
    <location>
        <begin position="79"/>
        <end position="99"/>
    </location>
</feature>
<feature type="compositionally biased region" description="Low complexity" evidence="1">
    <location>
        <begin position="83"/>
        <end position="99"/>
    </location>
</feature>
<comment type="caution">
    <text evidence="2">The sequence shown here is derived from an EMBL/GenBank/DDBJ whole genome shotgun (WGS) entry which is preliminary data.</text>
</comment>
<protein>
    <submittedName>
        <fullName evidence="2">Uncharacterized protein</fullName>
    </submittedName>
</protein>
<sequence length="263" mass="27477">MATAAVTTAPTAPSPQLCDYCHQKPKFSNHLYCSKTCAGQAATLCNHCHKKPKFQNFEYCGKNCAALANANGTAGKARNAPVGAGAQPKGKGQQQQQAAAAPAFDPIQIAKLVAQHIPQVQALLNPQAANNATVPQAAVIPTAQVQPAQAIPPHLNINNPFLDPAQQAQLQQQMQMQQQAQAAAAAAAQQQAQPTGNGAVTHSLASASSLLFSGTQTDFFQVSTGNQQAADDLECIIPGCGKPVHVNAKGMKASEYCSMRCRE</sequence>
<evidence type="ECO:0000313" key="2">
    <source>
        <dbReference type="EMBL" id="KAF4614046.1"/>
    </source>
</evidence>
<dbReference type="Proteomes" id="UP000521872">
    <property type="component" value="Unassembled WGS sequence"/>
</dbReference>
<name>A0A8H4QNJ2_9AGAR</name>
<organism evidence="2 3">
    <name type="scientific">Agrocybe pediades</name>
    <dbReference type="NCBI Taxonomy" id="84607"/>
    <lineage>
        <taxon>Eukaryota</taxon>
        <taxon>Fungi</taxon>
        <taxon>Dikarya</taxon>
        <taxon>Basidiomycota</taxon>
        <taxon>Agaricomycotina</taxon>
        <taxon>Agaricomycetes</taxon>
        <taxon>Agaricomycetidae</taxon>
        <taxon>Agaricales</taxon>
        <taxon>Agaricineae</taxon>
        <taxon>Strophariaceae</taxon>
        <taxon>Agrocybe</taxon>
    </lineage>
</organism>
<evidence type="ECO:0000256" key="1">
    <source>
        <dbReference type="SAM" id="MobiDB-lite"/>
    </source>
</evidence>
<keyword evidence="3" id="KW-1185">Reference proteome</keyword>
<proteinExistence type="predicted"/>
<dbReference type="AlphaFoldDB" id="A0A8H4QNJ2"/>
<gene>
    <name evidence="2" type="ORF">D9613_007446</name>
</gene>
<accession>A0A8H4QNJ2</accession>
<dbReference type="EMBL" id="JAACJL010000045">
    <property type="protein sequence ID" value="KAF4614046.1"/>
    <property type="molecule type" value="Genomic_DNA"/>
</dbReference>
<evidence type="ECO:0000313" key="3">
    <source>
        <dbReference type="Proteomes" id="UP000521872"/>
    </source>
</evidence>
<reference evidence="2 3" key="1">
    <citation type="submission" date="2019-12" db="EMBL/GenBank/DDBJ databases">
        <authorList>
            <person name="Floudas D."/>
            <person name="Bentzer J."/>
            <person name="Ahren D."/>
            <person name="Johansson T."/>
            <person name="Persson P."/>
            <person name="Tunlid A."/>
        </authorList>
    </citation>
    <scope>NUCLEOTIDE SEQUENCE [LARGE SCALE GENOMIC DNA]</scope>
    <source>
        <strain evidence="2 3">CBS 102.39</strain>
    </source>
</reference>